<protein>
    <recommendedName>
        <fullName evidence="3">General stress protein</fullName>
    </recommendedName>
</protein>
<evidence type="ECO:0008006" key="3">
    <source>
        <dbReference type="Google" id="ProtNLM"/>
    </source>
</evidence>
<sequence>MNWIPLTSENQLQEIITGSAEAPVMIFKHSTRCSISSTALSRLERNWNESEMAIKTVYLDLLAYRPVSAQIENLLHVEHQSPQAILIKNGKSIWDGSHYDIQYDAIKKALGK</sequence>
<dbReference type="Pfam" id="PF11009">
    <property type="entry name" value="BrxC"/>
    <property type="match status" value="1"/>
</dbReference>
<evidence type="ECO:0000313" key="2">
    <source>
        <dbReference type="Proteomes" id="UP000001822"/>
    </source>
</evidence>
<dbReference type="AlphaFoldDB" id="A0A6N4SVM6"/>
<dbReference type="InterPro" id="IPR022551">
    <property type="entry name" value="BrxC"/>
</dbReference>
<name>A0A6N4SVM6_CYTH3</name>
<dbReference type="NCBIfam" id="TIGR04019">
    <property type="entry name" value="B_thiol_YtxJ"/>
    <property type="match status" value="1"/>
</dbReference>
<reference evidence="1 2" key="1">
    <citation type="journal article" date="2007" name="Appl. Environ. Microbiol.">
        <title>Genome sequence of the cellulolytic gliding bacterium Cytophaga hutchinsonii.</title>
        <authorList>
            <person name="Xie G."/>
            <person name="Bruce D.C."/>
            <person name="Challacombe J.F."/>
            <person name="Chertkov O."/>
            <person name="Detter J.C."/>
            <person name="Gilna P."/>
            <person name="Han C.S."/>
            <person name="Lucas S."/>
            <person name="Misra M."/>
            <person name="Myers G.L."/>
            <person name="Richardson P."/>
            <person name="Tapia R."/>
            <person name="Thayer N."/>
            <person name="Thompson L.S."/>
            <person name="Brettin T.S."/>
            <person name="Henrissat B."/>
            <person name="Wilson D.B."/>
            <person name="McBride M.J."/>
        </authorList>
    </citation>
    <scope>NUCLEOTIDE SEQUENCE [LARGE SCALE GENOMIC DNA]</scope>
    <source>
        <strain evidence="2">ATCC 33406 / DSM 1761 / CIP 103989 / NBRC 15051 / NCIMB 9469 / D465</strain>
    </source>
</reference>
<organism evidence="1 2">
    <name type="scientific">Cytophaga hutchinsonii (strain ATCC 33406 / DSM 1761 / CIP 103989 / NBRC 15051 / NCIMB 9469 / D465)</name>
    <dbReference type="NCBI Taxonomy" id="269798"/>
    <lineage>
        <taxon>Bacteria</taxon>
        <taxon>Pseudomonadati</taxon>
        <taxon>Bacteroidota</taxon>
        <taxon>Cytophagia</taxon>
        <taxon>Cytophagales</taxon>
        <taxon>Cytophagaceae</taxon>
        <taxon>Cytophaga</taxon>
    </lineage>
</organism>
<dbReference type="RefSeq" id="WP_011586536.1">
    <property type="nucleotide sequence ID" value="NC_008255.1"/>
</dbReference>
<dbReference type="OrthoDB" id="677051at2"/>
<dbReference type="EMBL" id="CP000383">
    <property type="protein sequence ID" value="ABG60426.1"/>
    <property type="molecule type" value="Genomic_DNA"/>
</dbReference>
<dbReference type="Gene3D" id="3.40.30.10">
    <property type="entry name" value="Glutaredoxin"/>
    <property type="match status" value="1"/>
</dbReference>
<evidence type="ECO:0000313" key="1">
    <source>
        <dbReference type="EMBL" id="ABG60426.1"/>
    </source>
</evidence>
<proteinExistence type="predicted"/>
<dbReference type="Proteomes" id="UP000001822">
    <property type="component" value="Chromosome"/>
</dbReference>
<accession>A0A6N4SVM6</accession>
<dbReference type="KEGG" id="chu:CHU_3186"/>
<keyword evidence="2" id="KW-1185">Reference proteome</keyword>
<gene>
    <name evidence="1" type="ordered locus">CHU_3186</name>
</gene>